<proteinExistence type="predicted"/>
<dbReference type="GO" id="GO:0045121">
    <property type="term" value="C:membrane raft"/>
    <property type="evidence" value="ECO:0007669"/>
    <property type="project" value="UniProtKB-SubCell"/>
</dbReference>
<evidence type="ECO:0000256" key="8">
    <source>
        <dbReference type="ARBA" id="ARBA00022741"/>
    </source>
</evidence>
<dbReference type="GO" id="GO:0000155">
    <property type="term" value="F:phosphorelay sensor kinase activity"/>
    <property type="evidence" value="ECO:0007669"/>
    <property type="project" value="InterPro"/>
</dbReference>
<evidence type="ECO:0000259" key="16">
    <source>
        <dbReference type="PROSITE" id="PS50110"/>
    </source>
</evidence>
<dbReference type="CDD" id="cd00082">
    <property type="entry name" value="HisKA"/>
    <property type="match status" value="1"/>
</dbReference>
<evidence type="ECO:0000256" key="6">
    <source>
        <dbReference type="ARBA" id="ARBA00022553"/>
    </source>
</evidence>
<dbReference type="AlphaFoldDB" id="A0A1W1UT73"/>
<dbReference type="SUPFAM" id="SSF55874">
    <property type="entry name" value="ATPase domain of HSP90 chaperone/DNA topoisomerase II/histidine kinase"/>
    <property type="match status" value="1"/>
</dbReference>
<keyword evidence="12 14" id="KW-0472">Membrane</keyword>
<dbReference type="CDD" id="cd19410">
    <property type="entry name" value="HK9-like_sensor"/>
    <property type="match status" value="1"/>
</dbReference>
<dbReference type="PROSITE" id="PS50110">
    <property type="entry name" value="RESPONSE_REGULATORY"/>
    <property type="match status" value="2"/>
</dbReference>
<keyword evidence="14" id="KW-1133">Transmembrane helix</keyword>
<evidence type="ECO:0000256" key="9">
    <source>
        <dbReference type="ARBA" id="ARBA00022777"/>
    </source>
</evidence>
<dbReference type="InterPro" id="IPR035965">
    <property type="entry name" value="PAS-like_dom_sf"/>
</dbReference>
<keyword evidence="5" id="KW-1003">Cell membrane</keyword>
<dbReference type="PANTHER" id="PTHR43047:SF72">
    <property type="entry name" value="OSMOSENSING HISTIDINE PROTEIN KINASE SLN1"/>
    <property type="match status" value="1"/>
</dbReference>
<evidence type="ECO:0000256" key="11">
    <source>
        <dbReference type="ARBA" id="ARBA00023012"/>
    </source>
</evidence>
<evidence type="ECO:0000313" key="18">
    <source>
        <dbReference type="Proteomes" id="UP000192582"/>
    </source>
</evidence>
<dbReference type="Proteomes" id="UP000192582">
    <property type="component" value="Unassembled WGS sequence"/>
</dbReference>
<dbReference type="SMART" id="SM00387">
    <property type="entry name" value="HATPase_c"/>
    <property type="match status" value="1"/>
</dbReference>
<keyword evidence="6 13" id="KW-0597">Phosphoprotein</keyword>
<dbReference type="FunFam" id="3.30.565.10:FF:000023">
    <property type="entry name" value="PAS domain-containing sensor histidine kinase"/>
    <property type="match status" value="1"/>
</dbReference>
<dbReference type="PANTHER" id="PTHR43047">
    <property type="entry name" value="TWO-COMPONENT HISTIDINE PROTEIN KINASE"/>
    <property type="match status" value="1"/>
</dbReference>
<dbReference type="InterPro" id="IPR005467">
    <property type="entry name" value="His_kinase_dom"/>
</dbReference>
<keyword evidence="9 17" id="KW-0418">Kinase</keyword>
<comment type="catalytic activity">
    <reaction evidence="1">
        <text>ATP + protein L-histidine = ADP + protein N-phospho-L-histidine.</text>
        <dbReference type="EC" id="2.7.13.3"/>
    </reaction>
</comment>
<dbReference type="Pfam" id="PF00072">
    <property type="entry name" value="Response_reg"/>
    <property type="match status" value="2"/>
</dbReference>
<dbReference type="GO" id="GO:0009927">
    <property type="term" value="F:histidine phosphotransfer kinase activity"/>
    <property type="evidence" value="ECO:0007669"/>
    <property type="project" value="TreeGrafter"/>
</dbReference>
<dbReference type="Pfam" id="PF00512">
    <property type="entry name" value="HisKA"/>
    <property type="match status" value="1"/>
</dbReference>
<dbReference type="EMBL" id="FWWU01000007">
    <property type="protein sequence ID" value="SMB84325.1"/>
    <property type="molecule type" value="Genomic_DNA"/>
</dbReference>
<feature type="transmembrane region" description="Helical" evidence="14">
    <location>
        <begin position="207"/>
        <end position="226"/>
    </location>
</feature>
<name>A0A1W1UT73_9DEIO</name>
<evidence type="ECO:0000256" key="13">
    <source>
        <dbReference type="PROSITE-ProRule" id="PRU00169"/>
    </source>
</evidence>
<dbReference type="Gene3D" id="3.40.50.2300">
    <property type="match status" value="2"/>
</dbReference>
<feature type="modified residue" description="4-aspartylphosphate" evidence="13">
    <location>
        <position position="708"/>
    </location>
</feature>
<evidence type="ECO:0000256" key="7">
    <source>
        <dbReference type="ARBA" id="ARBA00022679"/>
    </source>
</evidence>
<evidence type="ECO:0000256" key="4">
    <source>
        <dbReference type="ARBA" id="ARBA00012438"/>
    </source>
</evidence>
<evidence type="ECO:0000256" key="2">
    <source>
        <dbReference type="ARBA" id="ARBA00004236"/>
    </source>
</evidence>
<feature type="transmembrane region" description="Helical" evidence="14">
    <location>
        <begin position="31"/>
        <end position="50"/>
    </location>
</feature>
<evidence type="ECO:0000256" key="10">
    <source>
        <dbReference type="ARBA" id="ARBA00022840"/>
    </source>
</evidence>
<dbReference type="Pfam" id="PF02518">
    <property type="entry name" value="HATPase_c"/>
    <property type="match status" value="1"/>
</dbReference>
<protein>
    <recommendedName>
        <fullName evidence="4">histidine kinase</fullName>
        <ecNumber evidence="4">2.7.13.3</ecNumber>
    </recommendedName>
</protein>
<evidence type="ECO:0000256" key="5">
    <source>
        <dbReference type="ARBA" id="ARBA00022475"/>
    </source>
</evidence>
<dbReference type="InterPro" id="IPR036890">
    <property type="entry name" value="HATPase_C_sf"/>
</dbReference>
<dbReference type="InterPro" id="IPR004358">
    <property type="entry name" value="Sig_transdc_His_kin-like_C"/>
</dbReference>
<dbReference type="InterPro" id="IPR036097">
    <property type="entry name" value="HisK_dim/P_sf"/>
</dbReference>
<dbReference type="InterPro" id="IPR001789">
    <property type="entry name" value="Sig_transdc_resp-reg_receiver"/>
</dbReference>
<keyword evidence="18" id="KW-1185">Reference proteome</keyword>
<dbReference type="RefSeq" id="WP_084046774.1">
    <property type="nucleotide sequence ID" value="NZ_FWWU01000007.1"/>
</dbReference>
<dbReference type="InterPro" id="IPR003594">
    <property type="entry name" value="HATPase_dom"/>
</dbReference>
<evidence type="ECO:0000256" key="1">
    <source>
        <dbReference type="ARBA" id="ARBA00000085"/>
    </source>
</evidence>
<keyword evidence="8" id="KW-0547">Nucleotide-binding</keyword>
<dbReference type="SUPFAM" id="SSF52172">
    <property type="entry name" value="CheY-like"/>
    <property type="match status" value="2"/>
</dbReference>
<dbReference type="GO" id="GO:0005524">
    <property type="term" value="F:ATP binding"/>
    <property type="evidence" value="ECO:0007669"/>
    <property type="project" value="UniProtKB-KW"/>
</dbReference>
<evidence type="ECO:0000259" key="15">
    <source>
        <dbReference type="PROSITE" id="PS50109"/>
    </source>
</evidence>
<dbReference type="SMART" id="SM00388">
    <property type="entry name" value="HisKA"/>
    <property type="match status" value="1"/>
</dbReference>
<comment type="subcellular location">
    <subcellularLocation>
        <location evidence="2">Cell membrane</location>
    </subcellularLocation>
    <subcellularLocation>
        <location evidence="3">Membrane raft</location>
        <topology evidence="3">Multi-pass membrane protein</topology>
    </subcellularLocation>
</comment>
<keyword evidence="7" id="KW-0808">Transferase</keyword>
<dbReference type="EC" id="2.7.13.3" evidence="4"/>
<dbReference type="FunFam" id="1.10.287.130:FF:000001">
    <property type="entry name" value="Two-component sensor histidine kinase"/>
    <property type="match status" value="1"/>
</dbReference>
<dbReference type="OrthoDB" id="9759607at2"/>
<organism evidence="17 18">
    <name type="scientific">Deinococcus hopiensis KR-140</name>
    <dbReference type="NCBI Taxonomy" id="695939"/>
    <lineage>
        <taxon>Bacteria</taxon>
        <taxon>Thermotogati</taxon>
        <taxon>Deinococcota</taxon>
        <taxon>Deinococci</taxon>
        <taxon>Deinococcales</taxon>
        <taxon>Deinococcaceae</taxon>
        <taxon>Deinococcus</taxon>
    </lineage>
</organism>
<feature type="modified residue" description="4-aspartylphosphate" evidence="13">
    <location>
        <position position="833"/>
    </location>
</feature>
<evidence type="ECO:0000313" key="17">
    <source>
        <dbReference type="EMBL" id="SMB84325.1"/>
    </source>
</evidence>
<keyword evidence="11" id="KW-0902">Two-component regulatory system</keyword>
<dbReference type="InterPro" id="IPR011006">
    <property type="entry name" value="CheY-like_superfamily"/>
</dbReference>
<dbReference type="CDD" id="cd00156">
    <property type="entry name" value="REC"/>
    <property type="match status" value="1"/>
</dbReference>
<accession>A0A1W1UT73</accession>
<dbReference type="PROSITE" id="PS50109">
    <property type="entry name" value="HIS_KIN"/>
    <property type="match status" value="1"/>
</dbReference>
<dbReference type="SMART" id="SM00448">
    <property type="entry name" value="REC"/>
    <property type="match status" value="2"/>
</dbReference>
<dbReference type="Gene3D" id="3.30.565.10">
    <property type="entry name" value="Histidine kinase-like ATPase, C-terminal domain"/>
    <property type="match status" value="1"/>
</dbReference>
<evidence type="ECO:0000256" key="12">
    <source>
        <dbReference type="ARBA" id="ARBA00023136"/>
    </source>
</evidence>
<evidence type="ECO:0000256" key="14">
    <source>
        <dbReference type="SAM" id="Phobius"/>
    </source>
</evidence>
<dbReference type="GO" id="GO:0005886">
    <property type="term" value="C:plasma membrane"/>
    <property type="evidence" value="ECO:0007669"/>
    <property type="project" value="UniProtKB-SubCell"/>
</dbReference>
<dbReference type="Pfam" id="PF05227">
    <property type="entry name" value="CHASE3"/>
    <property type="match status" value="1"/>
</dbReference>
<gene>
    <name evidence="17" type="ORF">SAMN00790413_05083</name>
</gene>
<dbReference type="CDD" id="cd16922">
    <property type="entry name" value="HATPase_EvgS-ArcB-TorS-like"/>
    <property type="match status" value="1"/>
</dbReference>
<dbReference type="InterPro" id="IPR003661">
    <property type="entry name" value="HisK_dim/P_dom"/>
</dbReference>
<dbReference type="Gene3D" id="1.10.287.130">
    <property type="match status" value="1"/>
</dbReference>
<dbReference type="SUPFAM" id="SSF55785">
    <property type="entry name" value="PYP-like sensor domain (PAS domain)"/>
    <property type="match status" value="1"/>
</dbReference>
<dbReference type="InterPro" id="IPR007891">
    <property type="entry name" value="CHASE3"/>
</dbReference>
<feature type="domain" description="Histidine kinase" evidence="15">
    <location>
        <begin position="424"/>
        <end position="643"/>
    </location>
</feature>
<feature type="domain" description="Response regulatory" evidence="16">
    <location>
        <begin position="659"/>
        <end position="776"/>
    </location>
</feature>
<dbReference type="Gene3D" id="3.30.450.20">
    <property type="entry name" value="PAS domain"/>
    <property type="match status" value="1"/>
</dbReference>
<feature type="domain" description="Response regulatory" evidence="16">
    <location>
        <begin position="785"/>
        <end position="894"/>
    </location>
</feature>
<evidence type="ECO:0000256" key="3">
    <source>
        <dbReference type="ARBA" id="ARBA00004314"/>
    </source>
</evidence>
<dbReference type="SUPFAM" id="SSF47384">
    <property type="entry name" value="Homodimeric domain of signal transducing histidine kinase"/>
    <property type="match status" value="1"/>
</dbReference>
<dbReference type="STRING" id="695939.SAMN00790413_05083"/>
<keyword evidence="14" id="KW-0812">Transmembrane</keyword>
<sequence length="905" mass="99550">MLPSSPATPHTPGDQHTLRGVPLRTFLLRPLWLPMLLLLLVTLTVAWSVLRNARSADLVHQSQENITLARDLLNDMVDLETGQRGFILTLDPQFLEPYTAARTRLPGHLQALQIQARQAPLEEDRRASQLQQVQRIERLLSDWEERGGGLALRLARTDPEAAVQQVRSGAGKRIMDQIREAIAAYQQAELTHQRQLMQVNANDLRQALGVTVLGVLLTTLTLLVVLRRTATSVAQVLRHLSTTTQGIAHGAVGAPLPPHAIHEVAALAENLSDVGQQVIRRERERDASLTALQESETRHRALISAIPDILMSVNARGEIQTFKPPVDVDNPDWIKAMVGNKVPDVLPPHVAELIMRGVRDSLRDNRPQRAEMTMDMSIVTPEAPAIQDFEVRFVPAQGEEVLIISRDISDRKHVERLKNEFVSTVSHELRTPLTSIRGSLSLIASGIMGELQPRGKKLVEIALNNSERLVRLINDLLDMEKIESGKLEFEMRRLDVNALVRRSVEANRAYAQPFGVELEFSPQVPDVHVWGDEDRLLQVLTNLISNAVKFSPQGSAVTVATAMKDGAVRISVRDRGPGIPPQFRSRIFGRFAQADASVTRDKGGTGLGLSISKAIVDRHGGRIAFEDHPEGGTVFAFELPPSAPEPPFTTNEAAPVGRRLLICEDDRDIAYLLQLILTQAGFESDVSYTAGEARTRLAERPYEALVLDLLLPDHDGVGFIQQLRQQPSTAALPIIVVSAVADERRGLVNGDAVSVVDWINKPLDTQRLLTAVRLASRRAAAQEMHLLHVEDDADLRQVVQEVLRGVATVASAPTLAQARAALRGEAFDLILLDPGLPDGNGLELLPELREVHPHVPVLVFSAGDLDRVDTQRVAATLVKSRTSNEQLLETIRALIHPEGSGGPHD</sequence>
<reference evidence="17 18" key="1">
    <citation type="submission" date="2017-04" db="EMBL/GenBank/DDBJ databases">
        <authorList>
            <person name="Afonso C.L."/>
            <person name="Miller P.J."/>
            <person name="Scott M.A."/>
            <person name="Spackman E."/>
            <person name="Goraichik I."/>
            <person name="Dimitrov K.M."/>
            <person name="Suarez D.L."/>
            <person name="Swayne D.E."/>
        </authorList>
    </citation>
    <scope>NUCLEOTIDE SEQUENCE [LARGE SCALE GENOMIC DNA]</scope>
    <source>
        <strain evidence="17 18">KR-140</strain>
    </source>
</reference>
<keyword evidence="10" id="KW-0067">ATP-binding</keyword>
<dbReference type="PRINTS" id="PR00344">
    <property type="entry name" value="BCTRLSENSOR"/>
</dbReference>